<dbReference type="Proteomes" id="UP000288805">
    <property type="component" value="Unassembled WGS sequence"/>
</dbReference>
<dbReference type="PANTHER" id="PTHR24559">
    <property type="entry name" value="TRANSPOSON TY3-I GAG-POL POLYPROTEIN"/>
    <property type="match status" value="1"/>
</dbReference>
<evidence type="ECO:0000313" key="1">
    <source>
        <dbReference type="EMBL" id="RVW71577.1"/>
    </source>
</evidence>
<dbReference type="InterPro" id="IPR043502">
    <property type="entry name" value="DNA/RNA_pol_sf"/>
</dbReference>
<dbReference type="PANTHER" id="PTHR24559:SF444">
    <property type="entry name" value="REVERSE TRANSCRIPTASE DOMAIN-CONTAINING PROTEIN"/>
    <property type="match status" value="1"/>
</dbReference>
<gene>
    <name evidence="1" type="ORF">CK203_048021</name>
</gene>
<proteinExistence type="predicted"/>
<dbReference type="SUPFAM" id="SSF56672">
    <property type="entry name" value="DNA/RNA polymerases"/>
    <property type="match status" value="1"/>
</dbReference>
<sequence>MILIHSGSSTDLLRMLAYKQMGFPPFALENPGRLLSEFNGATTTSQGNVVLPVWAGPVTLNMQFSVIEDLSSFKAIMRCACLHRMKVIPFTYHKMGSIHLWPLIGSTSYLPCVMSTRREVEHSDWLKNVVIVPKKGDQIVDATVGHGMFFFFIVALSGYHQIPMFQPDEKKTAFMMPHGLYSYKVMSFGLKNADATSKINDKDIQAVDRPNRGSLH</sequence>
<protein>
    <submittedName>
        <fullName evidence="1">Uncharacterized protein</fullName>
    </submittedName>
</protein>
<evidence type="ECO:0000313" key="2">
    <source>
        <dbReference type="Proteomes" id="UP000288805"/>
    </source>
</evidence>
<dbReference type="Gene3D" id="3.10.10.10">
    <property type="entry name" value="HIV Type 1 Reverse Transcriptase, subunit A, domain 1"/>
    <property type="match status" value="1"/>
</dbReference>
<comment type="caution">
    <text evidence="1">The sequence shown here is derived from an EMBL/GenBank/DDBJ whole genome shotgun (WGS) entry which is preliminary data.</text>
</comment>
<accession>A0A438GHA1</accession>
<dbReference type="EMBL" id="QGNW01000435">
    <property type="protein sequence ID" value="RVW71577.1"/>
    <property type="molecule type" value="Genomic_DNA"/>
</dbReference>
<reference evidence="1 2" key="1">
    <citation type="journal article" date="2018" name="PLoS Genet.">
        <title>Population sequencing reveals clonal diversity and ancestral inbreeding in the grapevine cultivar Chardonnay.</title>
        <authorList>
            <person name="Roach M.J."/>
            <person name="Johnson D.L."/>
            <person name="Bohlmann J."/>
            <person name="van Vuuren H.J."/>
            <person name="Jones S.J."/>
            <person name="Pretorius I.S."/>
            <person name="Schmidt S.A."/>
            <person name="Borneman A.R."/>
        </authorList>
    </citation>
    <scope>NUCLEOTIDE SEQUENCE [LARGE SCALE GENOMIC DNA]</scope>
    <source>
        <strain evidence="2">cv. Chardonnay</strain>
        <tissue evidence="1">Leaf</tissue>
    </source>
</reference>
<dbReference type="InterPro" id="IPR053134">
    <property type="entry name" value="RNA-dir_DNA_polymerase"/>
</dbReference>
<name>A0A438GHA1_VITVI</name>
<dbReference type="AlphaFoldDB" id="A0A438GHA1"/>
<organism evidence="1 2">
    <name type="scientific">Vitis vinifera</name>
    <name type="common">Grape</name>
    <dbReference type="NCBI Taxonomy" id="29760"/>
    <lineage>
        <taxon>Eukaryota</taxon>
        <taxon>Viridiplantae</taxon>
        <taxon>Streptophyta</taxon>
        <taxon>Embryophyta</taxon>
        <taxon>Tracheophyta</taxon>
        <taxon>Spermatophyta</taxon>
        <taxon>Magnoliopsida</taxon>
        <taxon>eudicotyledons</taxon>
        <taxon>Gunneridae</taxon>
        <taxon>Pentapetalae</taxon>
        <taxon>rosids</taxon>
        <taxon>Vitales</taxon>
        <taxon>Vitaceae</taxon>
        <taxon>Viteae</taxon>
        <taxon>Vitis</taxon>
    </lineage>
</organism>